<dbReference type="Proteomes" id="UP000030745">
    <property type="component" value="Unassembled WGS sequence"/>
</dbReference>
<proteinExistence type="predicted"/>
<evidence type="ECO:0000313" key="2">
    <source>
        <dbReference type="Proteomes" id="UP000030745"/>
    </source>
</evidence>
<accession>A0A067CHQ8</accession>
<dbReference type="OrthoDB" id="10421997at2759"/>
<keyword evidence="2" id="KW-1185">Reference proteome</keyword>
<gene>
    <name evidence="1" type="ORF">SPRG_22149</name>
</gene>
<dbReference type="RefSeq" id="XP_012199100.1">
    <property type="nucleotide sequence ID" value="XM_012343710.1"/>
</dbReference>
<sequence>MTAANVALRQAGLVRVMASYQDGIPLALTRLSYFWKHQVTFAPGGFFNLGFRFTVPSSSTAHSNSDLYLHVVDRRFPWHWAMRVGDDDACLAWGEFYKAELLALDVSEESSVTGAIRYDRPVVVKWLLDQGFSVSSTAMQEAVKRSDVALVEQLCAATSQSIRGVVALTIFHGRLDLLEYLYTAFPTALRTTGLAWAHYQAQPTCSGPPRVATPTFLMPFYRCSILQTR</sequence>
<dbReference type="SUPFAM" id="SSF48403">
    <property type="entry name" value="Ankyrin repeat"/>
    <property type="match status" value="1"/>
</dbReference>
<name>A0A067CHQ8_SAPPC</name>
<dbReference type="InterPro" id="IPR036770">
    <property type="entry name" value="Ankyrin_rpt-contain_sf"/>
</dbReference>
<reference evidence="1 2" key="1">
    <citation type="journal article" date="2013" name="PLoS Genet.">
        <title>Distinctive expansion of potential virulence genes in the genome of the oomycete fish pathogen Saprolegnia parasitica.</title>
        <authorList>
            <person name="Jiang R.H."/>
            <person name="de Bruijn I."/>
            <person name="Haas B.J."/>
            <person name="Belmonte R."/>
            <person name="Lobach L."/>
            <person name="Christie J."/>
            <person name="van den Ackerveken G."/>
            <person name="Bottin A."/>
            <person name="Bulone V."/>
            <person name="Diaz-Moreno S.M."/>
            <person name="Dumas B."/>
            <person name="Fan L."/>
            <person name="Gaulin E."/>
            <person name="Govers F."/>
            <person name="Grenville-Briggs L.J."/>
            <person name="Horner N.R."/>
            <person name="Levin J.Z."/>
            <person name="Mammella M."/>
            <person name="Meijer H.J."/>
            <person name="Morris P."/>
            <person name="Nusbaum C."/>
            <person name="Oome S."/>
            <person name="Phillips A.J."/>
            <person name="van Rooyen D."/>
            <person name="Rzeszutek E."/>
            <person name="Saraiva M."/>
            <person name="Secombes C.J."/>
            <person name="Seidl M.F."/>
            <person name="Snel B."/>
            <person name="Stassen J.H."/>
            <person name="Sykes S."/>
            <person name="Tripathy S."/>
            <person name="van den Berg H."/>
            <person name="Vega-Arreguin J.C."/>
            <person name="Wawra S."/>
            <person name="Young S.K."/>
            <person name="Zeng Q."/>
            <person name="Dieguez-Uribeondo J."/>
            <person name="Russ C."/>
            <person name="Tyler B.M."/>
            <person name="van West P."/>
        </authorList>
    </citation>
    <scope>NUCLEOTIDE SEQUENCE [LARGE SCALE GENOMIC DNA]</scope>
    <source>
        <strain evidence="1 2">CBS 223.65</strain>
    </source>
</reference>
<dbReference type="Gene3D" id="1.25.40.20">
    <property type="entry name" value="Ankyrin repeat-containing domain"/>
    <property type="match status" value="1"/>
</dbReference>
<dbReference type="VEuPathDB" id="FungiDB:SPRG_22149"/>
<dbReference type="OMA" id="HEHARDH"/>
<dbReference type="EMBL" id="KK583202">
    <property type="protein sequence ID" value="KDO30259.1"/>
    <property type="molecule type" value="Genomic_DNA"/>
</dbReference>
<protein>
    <submittedName>
        <fullName evidence="1">Uncharacterized protein</fullName>
    </submittedName>
</protein>
<organism evidence="1 2">
    <name type="scientific">Saprolegnia parasitica (strain CBS 223.65)</name>
    <dbReference type="NCBI Taxonomy" id="695850"/>
    <lineage>
        <taxon>Eukaryota</taxon>
        <taxon>Sar</taxon>
        <taxon>Stramenopiles</taxon>
        <taxon>Oomycota</taxon>
        <taxon>Saprolegniomycetes</taxon>
        <taxon>Saprolegniales</taxon>
        <taxon>Saprolegniaceae</taxon>
        <taxon>Saprolegnia</taxon>
    </lineage>
</organism>
<dbReference type="GeneID" id="24142532"/>
<dbReference type="KEGG" id="spar:SPRG_22149"/>
<evidence type="ECO:0000313" key="1">
    <source>
        <dbReference type="EMBL" id="KDO30259.1"/>
    </source>
</evidence>
<dbReference type="AlphaFoldDB" id="A0A067CHQ8"/>